<dbReference type="InterPro" id="IPR052707">
    <property type="entry name" value="OsmC_Ohr_Peroxiredoxin"/>
</dbReference>
<dbReference type="Pfam" id="PF02566">
    <property type="entry name" value="OsmC"/>
    <property type="match status" value="1"/>
</dbReference>
<dbReference type="PANTHER" id="PTHR42830:SF2">
    <property type="entry name" value="OSMC_OHR FAMILY PROTEIN"/>
    <property type="match status" value="1"/>
</dbReference>
<dbReference type="Proteomes" id="UP001226762">
    <property type="component" value="Unassembled WGS sequence"/>
</dbReference>
<gene>
    <name evidence="1" type="ORF">NO357_09030</name>
</gene>
<reference evidence="1" key="2">
    <citation type="submission" date="2023-02" db="EMBL/GenBank/DDBJ databases">
        <title>'Rhodoalgimonas zhirmunskyi' gen. nov., isolated from a red alga.</title>
        <authorList>
            <person name="Nedashkovskaya O.I."/>
            <person name="Otstavnykh N.Y."/>
            <person name="Bystritskaya E.P."/>
            <person name="Balabanova L.A."/>
            <person name="Isaeva M.P."/>
        </authorList>
    </citation>
    <scope>NUCLEOTIDE SEQUENCE</scope>
    <source>
        <strain evidence="1">KCTC 52189</strain>
    </source>
</reference>
<dbReference type="InterPro" id="IPR015946">
    <property type="entry name" value="KH_dom-like_a/b"/>
</dbReference>
<dbReference type="InterPro" id="IPR003718">
    <property type="entry name" value="OsmC/Ohr_fam"/>
</dbReference>
<dbReference type="EMBL" id="JANHAX010000002">
    <property type="protein sequence ID" value="MDQ2090038.1"/>
    <property type="molecule type" value="Genomic_DNA"/>
</dbReference>
<dbReference type="AlphaFoldDB" id="A0AAE3WCM5"/>
<dbReference type="InterPro" id="IPR036102">
    <property type="entry name" value="OsmC/Ohrsf"/>
</dbReference>
<keyword evidence="2" id="KW-1185">Reference proteome</keyword>
<reference evidence="1" key="1">
    <citation type="submission" date="2022-07" db="EMBL/GenBank/DDBJ databases">
        <authorList>
            <person name="Otstavnykh N."/>
            <person name="Isaeva M."/>
            <person name="Bystritskaya E."/>
        </authorList>
    </citation>
    <scope>NUCLEOTIDE SEQUENCE</scope>
    <source>
        <strain evidence="1">KCTC 52189</strain>
    </source>
</reference>
<evidence type="ECO:0000313" key="2">
    <source>
        <dbReference type="Proteomes" id="UP001226762"/>
    </source>
</evidence>
<name>A0AAE3WCM5_9RHOB</name>
<dbReference type="Gene3D" id="3.30.300.20">
    <property type="match status" value="1"/>
</dbReference>
<dbReference type="SUPFAM" id="SSF82784">
    <property type="entry name" value="OsmC-like"/>
    <property type="match status" value="1"/>
</dbReference>
<comment type="caution">
    <text evidence="1">The sequence shown here is derived from an EMBL/GenBank/DDBJ whole genome shotgun (WGS) entry which is preliminary data.</text>
</comment>
<dbReference type="PANTHER" id="PTHR42830">
    <property type="entry name" value="OSMOTICALLY INDUCIBLE FAMILY PROTEIN"/>
    <property type="match status" value="1"/>
</dbReference>
<sequence length="158" mass="16991">MAMAEAHDFTAKVVWTGNRGEGTSHYHAYDRTWEVRTPGKPAIACSNDPRLGGDPALHNPEDMLISALSACHMLWYLHLASDAGITVLAYDDDAVGHGESEPSGAGRFTGATLRPRITVAEGTDLAKADAIHHEIGKVCFIARSVAFPVTYKARYVVG</sequence>
<organism evidence="1 2">
    <name type="scientific">Marimonas arenosa</name>
    <dbReference type="NCBI Taxonomy" id="1795305"/>
    <lineage>
        <taxon>Bacteria</taxon>
        <taxon>Pseudomonadati</taxon>
        <taxon>Pseudomonadota</taxon>
        <taxon>Alphaproteobacteria</taxon>
        <taxon>Rhodobacterales</taxon>
        <taxon>Paracoccaceae</taxon>
        <taxon>Marimonas</taxon>
    </lineage>
</organism>
<accession>A0AAE3WCM5</accession>
<protein>
    <submittedName>
        <fullName evidence="1">OsmC family protein</fullName>
    </submittedName>
</protein>
<evidence type="ECO:0000313" key="1">
    <source>
        <dbReference type="EMBL" id="MDQ2090038.1"/>
    </source>
</evidence>
<dbReference type="RefSeq" id="WP_306735304.1">
    <property type="nucleotide sequence ID" value="NZ_JANHAX010000002.1"/>
</dbReference>
<proteinExistence type="predicted"/>